<dbReference type="EMBL" id="REFW01000001">
    <property type="protein sequence ID" value="RMB61551.1"/>
    <property type="molecule type" value="Genomic_DNA"/>
</dbReference>
<gene>
    <name evidence="1" type="ORF">EAX62_02620</name>
</gene>
<reference evidence="1 2" key="1">
    <citation type="submission" date="2018-10" db="EMBL/GenBank/DDBJ databases">
        <title>Tessaracoccus antarcticuss sp. nov., isolated from sediment.</title>
        <authorList>
            <person name="Zhou L.Y."/>
            <person name="Du Z.J."/>
        </authorList>
    </citation>
    <scope>NUCLEOTIDE SEQUENCE [LARGE SCALE GENOMIC DNA]</scope>
    <source>
        <strain evidence="1 2">JDX10</strain>
    </source>
</reference>
<protein>
    <submittedName>
        <fullName evidence="1">Uncharacterized protein</fullName>
    </submittedName>
</protein>
<dbReference type="Proteomes" id="UP000275256">
    <property type="component" value="Unassembled WGS sequence"/>
</dbReference>
<dbReference type="AlphaFoldDB" id="A0A3M0G980"/>
<accession>A0A3M0G980</accession>
<comment type="caution">
    <text evidence="1">The sequence shown here is derived from an EMBL/GenBank/DDBJ whole genome shotgun (WGS) entry which is preliminary data.</text>
</comment>
<sequence length="65" mass="7328">MFEGDRLIGSQDVSARNFATLHVVDSGSYLRLDAHWFGIRNFHCAGPREVEPAHISLDRYSHKGS</sequence>
<keyword evidence="2" id="KW-1185">Reference proteome</keyword>
<proteinExistence type="predicted"/>
<evidence type="ECO:0000313" key="2">
    <source>
        <dbReference type="Proteomes" id="UP000275256"/>
    </source>
</evidence>
<organism evidence="1 2">
    <name type="scientific">Tessaracoccus antarcticus</name>
    <dbReference type="NCBI Taxonomy" id="2479848"/>
    <lineage>
        <taxon>Bacteria</taxon>
        <taxon>Bacillati</taxon>
        <taxon>Actinomycetota</taxon>
        <taxon>Actinomycetes</taxon>
        <taxon>Propionibacteriales</taxon>
        <taxon>Propionibacteriaceae</taxon>
        <taxon>Tessaracoccus</taxon>
    </lineage>
</organism>
<evidence type="ECO:0000313" key="1">
    <source>
        <dbReference type="EMBL" id="RMB61551.1"/>
    </source>
</evidence>
<name>A0A3M0G980_9ACTN</name>